<comment type="caution">
    <text evidence="9">The sequence shown here is derived from an EMBL/GenBank/DDBJ whole genome shotgun (WGS) entry which is preliminary data.</text>
</comment>
<dbReference type="EMBL" id="BAAAOS010000031">
    <property type="protein sequence ID" value="GAA1586053.1"/>
    <property type="molecule type" value="Genomic_DNA"/>
</dbReference>
<evidence type="ECO:0000256" key="5">
    <source>
        <dbReference type="ARBA" id="ARBA00022801"/>
    </source>
</evidence>
<evidence type="ECO:0000256" key="4">
    <source>
        <dbReference type="ARBA" id="ARBA00022729"/>
    </source>
</evidence>
<keyword evidence="2" id="KW-0719">Serine esterase</keyword>
<dbReference type="Pfam" id="PF07519">
    <property type="entry name" value="Tannase"/>
    <property type="match status" value="1"/>
</dbReference>
<evidence type="ECO:0000256" key="1">
    <source>
        <dbReference type="ARBA" id="ARBA00006249"/>
    </source>
</evidence>
<keyword evidence="5 9" id="KW-0378">Hydrolase</keyword>
<evidence type="ECO:0000256" key="8">
    <source>
        <dbReference type="SAM" id="SignalP"/>
    </source>
</evidence>
<proteinExistence type="inferred from homology"/>
<reference evidence="9 10" key="1">
    <citation type="journal article" date="2019" name="Int. J. Syst. Evol. Microbiol.">
        <title>The Global Catalogue of Microorganisms (GCM) 10K type strain sequencing project: providing services to taxonomists for standard genome sequencing and annotation.</title>
        <authorList>
            <consortium name="The Broad Institute Genomics Platform"/>
            <consortium name="The Broad Institute Genome Sequencing Center for Infectious Disease"/>
            <person name="Wu L."/>
            <person name="Ma J."/>
        </authorList>
    </citation>
    <scope>NUCLEOTIDE SEQUENCE [LARGE SCALE GENOMIC DNA]</scope>
    <source>
        <strain evidence="9 10">JCM 14969</strain>
    </source>
</reference>
<feature type="signal peptide" evidence="8">
    <location>
        <begin position="1"/>
        <end position="37"/>
    </location>
</feature>
<dbReference type="GO" id="GO:0016787">
    <property type="term" value="F:hydrolase activity"/>
    <property type="evidence" value="ECO:0007669"/>
    <property type="project" value="UniProtKB-KW"/>
</dbReference>
<keyword evidence="4 8" id="KW-0732">Signal</keyword>
<dbReference type="RefSeq" id="WP_344216847.1">
    <property type="nucleotide sequence ID" value="NZ_BAAAOS010000031.1"/>
</dbReference>
<protein>
    <submittedName>
        <fullName evidence="9">Tannase/feruloyl esterase family alpha/beta hydrolase</fullName>
    </submittedName>
</protein>
<evidence type="ECO:0000256" key="2">
    <source>
        <dbReference type="ARBA" id="ARBA00022487"/>
    </source>
</evidence>
<name>A0ABN2DT83_9ACTN</name>
<evidence type="ECO:0000256" key="3">
    <source>
        <dbReference type="ARBA" id="ARBA00022723"/>
    </source>
</evidence>
<dbReference type="PANTHER" id="PTHR33938">
    <property type="entry name" value="FERULOYL ESTERASE B-RELATED"/>
    <property type="match status" value="1"/>
</dbReference>
<evidence type="ECO:0000313" key="10">
    <source>
        <dbReference type="Proteomes" id="UP001500393"/>
    </source>
</evidence>
<evidence type="ECO:0000313" key="9">
    <source>
        <dbReference type="EMBL" id="GAA1586053.1"/>
    </source>
</evidence>
<organism evidence="9 10">
    <name type="scientific">Kribbella sancticallisti</name>
    <dbReference type="NCBI Taxonomy" id="460087"/>
    <lineage>
        <taxon>Bacteria</taxon>
        <taxon>Bacillati</taxon>
        <taxon>Actinomycetota</taxon>
        <taxon>Actinomycetes</taxon>
        <taxon>Propionibacteriales</taxon>
        <taxon>Kribbellaceae</taxon>
        <taxon>Kribbella</taxon>
    </lineage>
</organism>
<dbReference type="PANTHER" id="PTHR33938:SF8">
    <property type="entry name" value="CARBOXYLIC ESTER HYDROLASE"/>
    <property type="match status" value="1"/>
</dbReference>
<dbReference type="SUPFAM" id="SSF53474">
    <property type="entry name" value="alpha/beta-Hydrolases"/>
    <property type="match status" value="1"/>
</dbReference>
<dbReference type="InterPro" id="IPR029058">
    <property type="entry name" value="AB_hydrolase_fold"/>
</dbReference>
<dbReference type="Gene3D" id="3.40.50.1820">
    <property type="entry name" value="alpha/beta hydrolase"/>
    <property type="match status" value="1"/>
</dbReference>
<evidence type="ECO:0000256" key="7">
    <source>
        <dbReference type="ARBA" id="ARBA00023157"/>
    </source>
</evidence>
<keyword evidence="6" id="KW-0106">Calcium</keyword>
<keyword evidence="7" id="KW-1015">Disulfide bond</keyword>
<evidence type="ECO:0000256" key="6">
    <source>
        <dbReference type="ARBA" id="ARBA00022837"/>
    </source>
</evidence>
<sequence length="529" mass="55472">MLRLSKKRLVLLLGAAVLPLSVLVPVSTSTASQSASAACSPDLSVPAPAGAQVESVSAVERPGGTVTFPAQPPFPAPDPVSGVPAYCEITVVLTHPGAGDHAQVKVWAPLENWTGRFLAAGGSAYAAGDFGVALAEGVKAGYAAGSTDAGHPLDFLDVSSWALTSSGKVNQPLLENFASRSVHDLAVVGKAAAKEFYGRAVAYSYWNGCSTGGRQGYLEAQEYPDDFDGIVAAAPAINWAKWSVAAQWPNVVINQEKNVPTTCEFDAFTAAAVKACDRLDGVADGVIGRPELCKWDPAQLIGKKVVCEGKVLTISAADAAVVRKIWQGPKGLWYGLNRGAGFDGLAATAGGAAQVFPVSNAWIQYFVKQQPAFDTSKVTYRQFAELFRQSEAQYGVVIGTDEPDLSAFKKSGGKLLSWHGQADQLIFPQGTVDYRKKVERTVGAQVDDFYRLFLAPGAAHCRSGAGPAPTDPLAAVVKWVEEGKAPATLPAAGIDAGGNQVTRDLCRYPQVSVYLGHGDPANAASYRCG</sequence>
<feature type="chain" id="PRO_5045587652" evidence="8">
    <location>
        <begin position="38"/>
        <end position="529"/>
    </location>
</feature>
<comment type="similarity">
    <text evidence="1">Belongs to the tannase family.</text>
</comment>
<dbReference type="Proteomes" id="UP001500393">
    <property type="component" value="Unassembled WGS sequence"/>
</dbReference>
<keyword evidence="10" id="KW-1185">Reference proteome</keyword>
<keyword evidence="3" id="KW-0479">Metal-binding</keyword>
<gene>
    <name evidence="9" type="ORF">GCM10009789_44530</name>
</gene>
<dbReference type="InterPro" id="IPR011118">
    <property type="entry name" value="Tannase/feruloyl_esterase"/>
</dbReference>
<accession>A0ABN2DT83</accession>